<gene>
    <name evidence="1" type="ORF">N011_22580</name>
</gene>
<dbReference type="AlphaFoldDB" id="A0AAU8LGC5"/>
<evidence type="ECO:0000313" key="1">
    <source>
        <dbReference type="EMBL" id="XCN67241.1"/>
    </source>
</evidence>
<protein>
    <submittedName>
        <fullName evidence="1">Uncharacterized protein</fullName>
    </submittedName>
</protein>
<sequence length="121" mass="13248">MKDEMKKLFVATILLAAGVVHAEIPSGMPKSSSEMTFRDICFQSLRGHADQAASKKGDQITRMIEGYGGEEKSGDYKCAARFELTTSEGEGKRTPWSSYTVFINDQLSDSQKSMSKAVNGL</sequence>
<reference evidence="1" key="2">
    <citation type="submission" date="2024-07" db="EMBL/GenBank/DDBJ databases">
        <title>A complete genome sequence for Pseudomonas syringae CC1417.</title>
        <authorList>
            <person name="Baltrus D.A."/>
        </authorList>
    </citation>
    <scope>NUCLEOTIDE SEQUENCE</scope>
    <source>
        <strain evidence="1">CC1417</strain>
    </source>
</reference>
<reference evidence="1" key="1">
    <citation type="journal article" date="2014" name="Genome Announc.">
        <title>Draft Genome Sequences of a Phylogenetically Diverse Suite of Pseudomonas syringae Strains from Multiple Source Populations.</title>
        <authorList>
            <person name="Baltrus D.A."/>
            <person name="Yourstone S."/>
            <person name="Lind A."/>
            <person name="Guilbaud C."/>
            <person name="Sands D.C."/>
            <person name="Jones C.D."/>
            <person name="Morris C.E."/>
            <person name="Dangl J.L."/>
        </authorList>
    </citation>
    <scope>NUCLEOTIDE SEQUENCE</scope>
    <source>
        <strain evidence="1">CC1417</strain>
    </source>
</reference>
<organism evidence="1">
    <name type="scientific">Pseudomonas syringae CC1417</name>
    <dbReference type="NCBI Taxonomy" id="1357272"/>
    <lineage>
        <taxon>Bacteria</taxon>
        <taxon>Pseudomonadati</taxon>
        <taxon>Pseudomonadota</taxon>
        <taxon>Gammaproteobacteria</taxon>
        <taxon>Pseudomonadales</taxon>
        <taxon>Pseudomonadaceae</taxon>
        <taxon>Pseudomonas</taxon>
        <taxon>Pseudomonas syringae</taxon>
    </lineage>
</organism>
<dbReference type="RefSeq" id="WP_024694748.1">
    <property type="nucleotide sequence ID" value="NZ_CP159362.1"/>
</dbReference>
<accession>A0AAU8LGC5</accession>
<dbReference type="EMBL" id="CP159362">
    <property type="protein sequence ID" value="XCN67241.1"/>
    <property type="molecule type" value="Genomic_DNA"/>
</dbReference>
<name>A0AAU8LGC5_PSESX</name>
<proteinExistence type="predicted"/>